<evidence type="ECO:0000313" key="2">
    <source>
        <dbReference type="EMBL" id="EPH44748.1"/>
    </source>
</evidence>
<protein>
    <submittedName>
        <fullName evidence="2">Uncharacterized protein</fullName>
    </submittedName>
</protein>
<dbReference type="EMBL" id="AOPZ01000077">
    <property type="protein sequence ID" value="EPH44748.1"/>
    <property type="molecule type" value="Genomic_DNA"/>
</dbReference>
<dbReference type="OrthoDB" id="4245237at2"/>
<dbReference type="AlphaFoldDB" id="S3ZNI3"/>
<evidence type="ECO:0000313" key="3">
    <source>
        <dbReference type="Proteomes" id="UP000014629"/>
    </source>
</evidence>
<keyword evidence="1" id="KW-1133">Transmembrane helix</keyword>
<feature type="transmembrane region" description="Helical" evidence="1">
    <location>
        <begin position="138"/>
        <end position="158"/>
    </location>
</feature>
<dbReference type="Proteomes" id="UP000014629">
    <property type="component" value="Unassembled WGS sequence"/>
</dbReference>
<feature type="transmembrane region" description="Helical" evidence="1">
    <location>
        <begin position="61"/>
        <end position="83"/>
    </location>
</feature>
<reference evidence="2 3" key="1">
    <citation type="submission" date="2013-02" db="EMBL/GenBank/DDBJ databases">
        <title>Draft Genome Sequence of Streptomyces aurantiacus, Which Produces Setomimycin.</title>
        <authorList>
            <person name="Gruening B.A."/>
            <person name="Praeg A."/>
            <person name="Erxleben A."/>
            <person name="Guenther S."/>
            <person name="Mueller M."/>
        </authorList>
    </citation>
    <scope>NUCLEOTIDE SEQUENCE [LARGE SCALE GENOMIC DNA]</scope>
    <source>
        <strain evidence="2 3">JA 4570</strain>
    </source>
</reference>
<comment type="caution">
    <text evidence="2">The sequence shown here is derived from an EMBL/GenBank/DDBJ whole genome shotgun (WGS) entry which is preliminary data.</text>
</comment>
<proteinExistence type="predicted"/>
<dbReference type="PATRIC" id="fig|1286094.4.peg.2164"/>
<evidence type="ECO:0000256" key="1">
    <source>
        <dbReference type="SAM" id="Phobius"/>
    </source>
</evidence>
<gene>
    <name evidence="2" type="ORF">STRAU_2188</name>
</gene>
<keyword evidence="1" id="KW-0472">Membrane</keyword>
<dbReference type="RefSeq" id="WP_016640317.1">
    <property type="nucleotide sequence ID" value="NZ_AOPZ01000077.1"/>
</dbReference>
<feature type="transmembrane region" description="Helical" evidence="1">
    <location>
        <begin position="113"/>
        <end position="132"/>
    </location>
</feature>
<keyword evidence="1" id="KW-0812">Transmembrane</keyword>
<keyword evidence="3" id="KW-1185">Reference proteome</keyword>
<name>S3ZNI3_9ACTN</name>
<sequence length="174" mass="19177">MAQQEQLSAYDQRMYALMNRNEGAPLYRTAARRRALVAAHVVLTVASVAAWLATVVGQQMWATWVMLALLVPWCAATGVINGATRGLLELRSRALDERQRAERDRVKARAHRIVTWLLLATVVGTGVAQLSGVDVKALVFQVTLSVFVVHWLMPMWVAGLSARDEPGPEGSEDE</sequence>
<accession>S3ZNI3</accession>
<organism evidence="2 3">
    <name type="scientific">Streptomyces aurantiacus JA 4570</name>
    <dbReference type="NCBI Taxonomy" id="1286094"/>
    <lineage>
        <taxon>Bacteria</taxon>
        <taxon>Bacillati</taxon>
        <taxon>Actinomycetota</taxon>
        <taxon>Actinomycetes</taxon>
        <taxon>Kitasatosporales</taxon>
        <taxon>Streptomycetaceae</taxon>
        <taxon>Streptomyces</taxon>
        <taxon>Streptomyces aurantiacus group</taxon>
    </lineage>
</organism>
<feature type="transmembrane region" description="Helical" evidence="1">
    <location>
        <begin position="35"/>
        <end position="55"/>
    </location>
</feature>